<evidence type="ECO:0000313" key="1">
    <source>
        <dbReference type="EMBL" id="CAG8559697.1"/>
    </source>
</evidence>
<keyword evidence="2" id="KW-1185">Reference proteome</keyword>
<evidence type="ECO:0000313" key="2">
    <source>
        <dbReference type="Proteomes" id="UP000789396"/>
    </source>
</evidence>
<name>A0A9N9FTT3_9GLOM</name>
<sequence length="107" mass="12514">MYKYILYKFSDDKKNFVIDKAVETTTLDEDDGTSHKESYEKFYTEITRKNVPYFAVYDFDYEKLGEVLAAASKQVLGTKLGITFQIEGTEINDIEFETVLDKVRRLK</sequence>
<dbReference type="SUPFAM" id="SSF55753">
    <property type="entry name" value="Actin depolymerizing proteins"/>
    <property type="match status" value="1"/>
</dbReference>
<proteinExistence type="predicted"/>
<dbReference type="OrthoDB" id="10249245at2759"/>
<dbReference type="Gene3D" id="3.40.20.10">
    <property type="entry name" value="Severin"/>
    <property type="match status" value="1"/>
</dbReference>
<dbReference type="EMBL" id="CAJVPZ010005312">
    <property type="protein sequence ID" value="CAG8559697.1"/>
    <property type="molecule type" value="Genomic_DNA"/>
</dbReference>
<dbReference type="InterPro" id="IPR029006">
    <property type="entry name" value="ADF-H/Gelsolin-like_dom_sf"/>
</dbReference>
<organism evidence="1 2">
    <name type="scientific">Racocetra fulgida</name>
    <dbReference type="NCBI Taxonomy" id="60492"/>
    <lineage>
        <taxon>Eukaryota</taxon>
        <taxon>Fungi</taxon>
        <taxon>Fungi incertae sedis</taxon>
        <taxon>Mucoromycota</taxon>
        <taxon>Glomeromycotina</taxon>
        <taxon>Glomeromycetes</taxon>
        <taxon>Diversisporales</taxon>
        <taxon>Gigasporaceae</taxon>
        <taxon>Racocetra</taxon>
    </lineage>
</organism>
<gene>
    <name evidence="1" type="ORF">RFULGI_LOCUS5006</name>
</gene>
<dbReference type="GO" id="GO:0003779">
    <property type="term" value="F:actin binding"/>
    <property type="evidence" value="ECO:0007669"/>
    <property type="project" value="InterPro"/>
</dbReference>
<dbReference type="AlphaFoldDB" id="A0A9N9FTT3"/>
<protein>
    <submittedName>
        <fullName evidence="1">18438_t:CDS:1</fullName>
    </submittedName>
</protein>
<accession>A0A9N9FTT3</accession>
<comment type="caution">
    <text evidence="1">The sequence shown here is derived from an EMBL/GenBank/DDBJ whole genome shotgun (WGS) entry which is preliminary data.</text>
</comment>
<dbReference type="Proteomes" id="UP000789396">
    <property type="component" value="Unassembled WGS sequence"/>
</dbReference>
<reference evidence="1" key="1">
    <citation type="submission" date="2021-06" db="EMBL/GenBank/DDBJ databases">
        <authorList>
            <person name="Kallberg Y."/>
            <person name="Tangrot J."/>
            <person name="Rosling A."/>
        </authorList>
    </citation>
    <scope>NUCLEOTIDE SEQUENCE</scope>
    <source>
        <strain evidence="1">IN212</strain>
    </source>
</reference>